<reference evidence="1" key="1">
    <citation type="submission" date="2017-05" db="UniProtKB">
        <authorList>
            <consortium name="EnsemblMetazoa"/>
        </authorList>
    </citation>
    <scope>IDENTIFICATION</scope>
</reference>
<accession>A0A1X7T4R2</accession>
<proteinExistence type="predicted"/>
<dbReference type="PANTHER" id="PTHR33626">
    <property type="entry name" value="ZGC:158463"/>
    <property type="match status" value="1"/>
</dbReference>
<evidence type="ECO:0000313" key="1">
    <source>
        <dbReference type="EnsemblMetazoa" id="Aqu2.1.09233_001"/>
    </source>
</evidence>
<name>A0A1X7T4R2_AMPQE</name>
<organism evidence="1">
    <name type="scientific">Amphimedon queenslandica</name>
    <name type="common">Sponge</name>
    <dbReference type="NCBI Taxonomy" id="400682"/>
    <lineage>
        <taxon>Eukaryota</taxon>
        <taxon>Metazoa</taxon>
        <taxon>Porifera</taxon>
        <taxon>Demospongiae</taxon>
        <taxon>Heteroscleromorpha</taxon>
        <taxon>Haplosclerida</taxon>
        <taxon>Niphatidae</taxon>
        <taxon>Amphimedon</taxon>
    </lineage>
</organism>
<dbReference type="PANTHER" id="PTHR33626:SF2">
    <property type="match status" value="1"/>
</dbReference>
<dbReference type="InParanoid" id="A0A1X7T4R2"/>
<dbReference type="AlphaFoldDB" id="A0A1X7T4R2"/>
<protein>
    <submittedName>
        <fullName evidence="1">Uncharacterized protein</fullName>
    </submittedName>
</protein>
<dbReference type="EnsemblMetazoa" id="Aqu2.1.09233_001">
    <property type="protein sequence ID" value="Aqu2.1.09233_001"/>
    <property type="gene ID" value="Aqu2.1.09233"/>
</dbReference>
<sequence length="97" mass="10928">MPLDVRGRTRATLKTKARVPTVLVWSGREPAPRGEVGAVPSRGQSRLLRVNRANRLRAGDRGLQLSPVNEEFRVGVRHQLAPIKSLPFVHTARRYLR</sequence>